<evidence type="ECO:0000313" key="2">
    <source>
        <dbReference type="EMBL" id="CAA9384972.1"/>
    </source>
</evidence>
<feature type="region of interest" description="Disordered" evidence="1">
    <location>
        <begin position="255"/>
        <end position="475"/>
    </location>
</feature>
<proteinExistence type="predicted"/>
<sequence>GAGQTHFVPRPRVERGPSGPGAGPRQRRAAQGGQPARVAQERVAHLRRLARGDLQGRAVGPPRQLHHQVRRHRPQVRRGARREGGRGCPRPGAPRLVRLPRRAALVLGRPARGGRGGQGGQPSHLGGATRGDQARPPEAPGRGRGVRLNGRGVHRRWLARCLPRDRVALPGHGRQREGSGRGRHRPGLRRPVGRDRRSVAGRRAPGRRRHTGRRRTDCAGGDTGAAQDADPTHAGAAHRGRAGEALDHRRILPLHAHPHAGLDGHGPRRRGRTRARAGDQRHPLDRGGLARRLPAVPGGGGPHLRVRGAYDPRQDPRRGRMVLQGGLDESQLRQPRLQLGDRPRLRGPRLRRADGKAIRGRPVQREGDPPSEHPAGRQGRAVRPDRRLQPRRAARGCGERLRVRADAGQGGERGPPEGRRTAGGPRASAGRGGQRRPARRLTVRDALPSPRRLAADGNGRLLRRVGAGTRGPLGLPRRLDAARVRAARVRTDDDRL</sequence>
<feature type="compositionally biased region" description="Basic residues" evidence="1">
    <location>
        <begin position="64"/>
        <end position="80"/>
    </location>
</feature>
<feature type="region of interest" description="Disordered" evidence="1">
    <location>
        <begin position="1"/>
        <end position="150"/>
    </location>
</feature>
<feature type="compositionally biased region" description="Basic residues" evidence="1">
    <location>
        <begin position="204"/>
        <end position="213"/>
    </location>
</feature>
<protein>
    <submittedName>
        <fullName evidence="2">Putative phospholipase D family protein</fullName>
    </submittedName>
</protein>
<accession>A0A6J4NDP6</accession>
<gene>
    <name evidence="2" type="ORF">AVDCRST_MAG01-01-186</name>
</gene>
<evidence type="ECO:0000256" key="1">
    <source>
        <dbReference type="SAM" id="MobiDB-lite"/>
    </source>
</evidence>
<feature type="region of interest" description="Disordered" evidence="1">
    <location>
        <begin position="168"/>
        <end position="243"/>
    </location>
</feature>
<feature type="compositionally biased region" description="Gly residues" evidence="1">
    <location>
        <begin position="111"/>
        <end position="120"/>
    </location>
</feature>
<organism evidence="2">
    <name type="scientific">uncultured Rubrobacteraceae bacterium</name>
    <dbReference type="NCBI Taxonomy" id="349277"/>
    <lineage>
        <taxon>Bacteria</taxon>
        <taxon>Bacillati</taxon>
        <taxon>Actinomycetota</taxon>
        <taxon>Rubrobacteria</taxon>
        <taxon>Rubrobacterales</taxon>
        <taxon>Rubrobacteraceae</taxon>
        <taxon>environmental samples</taxon>
    </lineage>
</organism>
<feature type="compositionally biased region" description="Basic and acidic residues" evidence="1">
    <location>
        <begin position="276"/>
        <end position="285"/>
    </location>
</feature>
<feature type="non-terminal residue" evidence="2">
    <location>
        <position position="1"/>
    </location>
</feature>
<dbReference type="EMBL" id="CADCUW010000025">
    <property type="protein sequence ID" value="CAA9384972.1"/>
    <property type="molecule type" value="Genomic_DNA"/>
</dbReference>
<feature type="compositionally biased region" description="Low complexity" evidence="1">
    <location>
        <begin position="88"/>
        <end position="110"/>
    </location>
</feature>
<feature type="compositionally biased region" description="Basic and acidic residues" evidence="1">
    <location>
        <begin position="308"/>
        <end position="318"/>
    </location>
</feature>
<feature type="compositionally biased region" description="Basic and acidic residues" evidence="1">
    <location>
        <begin position="351"/>
        <end position="375"/>
    </location>
</feature>
<feature type="compositionally biased region" description="Low complexity" evidence="1">
    <location>
        <begin position="218"/>
        <end position="237"/>
    </location>
</feature>
<reference evidence="2" key="1">
    <citation type="submission" date="2020-02" db="EMBL/GenBank/DDBJ databases">
        <authorList>
            <person name="Meier V. D."/>
        </authorList>
    </citation>
    <scope>NUCLEOTIDE SEQUENCE</scope>
    <source>
        <strain evidence="2">AVDCRST_MAG01</strain>
    </source>
</reference>
<feature type="non-terminal residue" evidence="2">
    <location>
        <position position="496"/>
    </location>
</feature>
<name>A0A6J4NDP6_9ACTN</name>
<dbReference type="AlphaFoldDB" id="A0A6J4NDP6"/>